<proteinExistence type="predicted"/>
<dbReference type="KEGG" id="svo:SVI_1090"/>
<dbReference type="Proteomes" id="UP000002350">
    <property type="component" value="Chromosome"/>
</dbReference>
<name>D4ZHB2_SHEVD</name>
<dbReference type="HOGENOM" id="CLU_2261912_0_0_6"/>
<evidence type="ECO:0000313" key="1">
    <source>
        <dbReference type="EMBL" id="BAJ01061.1"/>
    </source>
</evidence>
<dbReference type="EMBL" id="AP011177">
    <property type="protein sequence ID" value="BAJ01061.1"/>
    <property type="molecule type" value="Genomic_DNA"/>
</dbReference>
<sequence>MASKEVALISLRNVTIERCSSDVESDVGSEWLMFKASPMGSYLGWYLSGRIITDVCLLRIKVVRFFKSLVGIGSVLEGRSCIVIYCLLHFLLSFRIAGKFTSI</sequence>
<reference evidence="2" key="1">
    <citation type="journal article" date="2010" name="Mol. Biosyst.">
        <title>Complete genome sequence and comparative analysis of Shewanella violacea, a psychrophilic and piezophilic bacterium from deep sea floor sediments.</title>
        <authorList>
            <person name="Aono E."/>
            <person name="Baba T."/>
            <person name="Ara T."/>
            <person name="Nishi T."/>
            <person name="Nakamichi T."/>
            <person name="Inamoto E."/>
            <person name="Toyonaga H."/>
            <person name="Hasegawa M."/>
            <person name="Takai Y."/>
            <person name="Okumura Y."/>
            <person name="Baba M."/>
            <person name="Tomita M."/>
            <person name="Kato C."/>
            <person name="Oshima T."/>
            <person name="Nakasone K."/>
            <person name="Mori H."/>
        </authorList>
    </citation>
    <scope>NUCLEOTIDE SEQUENCE [LARGE SCALE GENOMIC DNA]</scope>
    <source>
        <strain evidence="2">JCM 10179 / CIP 106290 / LMG 19151 / DSS12</strain>
    </source>
</reference>
<keyword evidence="2" id="KW-1185">Reference proteome</keyword>
<dbReference type="AlphaFoldDB" id="D4ZHB2"/>
<evidence type="ECO:0000313" key="2">
    <source>
        <dbReference type="Proteomes" id="UP000002350"/>
    </source>
</evidence>
<gene>
    <name evidence="1" type="ordered locus">SVI_1090</name>
</gene>
<organism evidence="1 2">
    <name type="scientific">Shewanella violacea (strain JCM 10179 / CIP 106290 / LMG 19151 / DSS12)</name>
    <dbReference type="NCBI Taxonomy" id="637905"/>
    <lineage>
        <taxon>Bacteria</taxon>
        <taxon>Pseudomonadati</taxon>
        <taxon>Pseudomonadota</taxon>
        <taxon>Gammaproteobacteria</taxon>
        <taxon>Alteromonadales</taxon>
        <taxon>Shewanellaceae</taxon>
        <taxon>Shewanella</taxon>
    </lineage>
</organism>
<accession>D4ZHB2</accession>
<protein>
    <submittedName>
        <fullName evidence="1">Uncharacterized protein</fullName>
    </submittedName>
</protein>